<dbReference type="AlphaFoldDB" id="A0A8J5XQJ4"/>
<dbReference type="InterPro" id="IPR003123">
    <property type="entry name" value="VPS9"/>
</dbReference>
<dbReference type="Proteomes" id="UP000751190">
    <property type="component" value="Unassembled WGS sequence"/>
</dbReference>
<feature type="domain" description="VPS9" evidence="2">
    <location>
        <begin position="587"/>
        <end position="727"/>
    </location>
</feature>
<feature type="compositionally biased region" description="Basic and acidic residues" evidence="1">
    <location>
        <begin position="255"/>
        <end position="272"/>
    </location>
</feature>
<evidence type="ECO:0000313" key="4">
    <source>
        <dbReference type="Proteomes" id="UP000751190"/>
    </source>
</evidence>
<reference evidence="3" key="1">
    <citation type="submission" date="2021-05" db="EMBL/GenBank/DDBJ databases">
        <title>The genome of the haptophyte Pavlova lutheri (Diacronema luteri, Pavlovales) - a model for lipid biosynthesis in eukaryotic algae.</title>
        <authorList>
            <person name="Hulatt C.J."/>
            <person name="Posewitz M.C."/>
        </authorList>
    </citation>
    <scope>NUCLEOTIDE SEQUENCE</scope>
    <source>
        <strain evidence="3">NIVA-4/92</strain>
    </source>
</reference>
<evidence type="ECO:0000259" key="2">
    <source>
        <dbReference type="PROSITE" id="PS51205"/>
    </source>
</evidence>
<accession>A0A8J5XQJ4</accession>
<organism evidence="3 4">
    <name type="scientific">Diacronema lutheri</name>
    <name type="common">Unicellular marine alga</name>
    <name type="synonym">Monochrysis lutheri</name>
    <dbReference type="NCBI Taxonomy" id="2081491"/>
    <lineage>
        <taxon>Eukaryota</taxon>
        <taxon>Haptista</taxon>
        <taxon>Haptophyta</taxon>
        <taxon>Pavlovophyceae</taxon>
        <taxon>Pavlovales</taxon>
        <taxon>Pavlovaceae</taxon>
        <taxon>Diacronema</taxon>
    </lineage>
</organism>
<evidence type="ECO:0000256" key="1">
    <source>
        <dbReference type="SAM" id="MobiDB-lite"/>
    </source>
</evidence>
<proteinExistence type="predicted"/>
<feature type="region of interest" description="Disordered" evidence="1">
    <location>
        <begin position="252"/>
        <end position="272"/>
    </location>
</feature>
<keyword evidence="4" id="KW-1185">Reference proteome</keyword>
<dbReference type="Pfam" id="PF02204">
    <property type="entry name" value="VPS9"/>
    <property type="match status" value="1"/>
</dbReference>
<dbReference type="SUPFAM" id="SSF109993">
    <property type="entry name" value="VPS9 domain"/>
    <property type="match status" value="1"/>
</dbReference>
<name>A0A8J5XQJ4_DIALT</name>
<dbReference type="EMBL" id="JAGTXO010000006">
    <property type="protein sequence ID" value="KAG8467067.1"/>
    <property type="molecule type" value="Genomic_DNA"/>
</dbReference>
<comment type="caution">
    <text evidence="3">The sequence shown here is derived from an EMBL/GenBank/DDBJ whole genome shotgun (WGS) entry which is preliminary data.</text>
</comment>
<evidence type="ECO:0000313" key="3">
    <source>
        <dbReference type="EMBL" id="KAG8467067.1"/>
    </source>
</evidence>
<dbReference type="OrthoDB" id="10674634at2759"/>
<dbReference type="InterPro" id="IPR037191">
    <property type="entry name" value="VPS9_dom_sf"/>
</dbReference>
<sequence>MRIEPVSGSAGLAVTACAAVPAAFVLGTADGLLVHMPEQPNARIGLPAQCALGCSGKCAEQPNARAQLSTLHGAVEQLLCVLDGRAVLARCAHALLLVATPSLATCWTLQLATGAAALVSAHEPERVGGCGAGACARFCVADGARVQLYEVEACAALARGCAPPVPLQSLELVEPASCVLCLRRTIVLALSGEYLAVDTRSAAVTTLAAYEAGVRPIVARGLGGDVLLHVGNAAAPEVVAVRVELCGGRASGGGADDRGGGGDGERDGADVGRAEPLLDGEAEARAADLQVSARLPVPRDTLALALCFPYLVALARSDGGARAAARASGGDALLVEARHVLDARDARVETLALEPAPLADPPLRPPIRPLARLSLRVDVAAPAGGVRVRATLRVAMAGAGAGAVRAAGSAAAERPASCWAAPAWPASLWPAAPAGDAHACSTTARVPPPPRVGSGHAPGEALAVFGGRALVCVREARAGAPPNSSVRAHTLERALAYRAHALGALVRAGADELEQAWRRWLNAGLGGRAASEAIGRTAALQLDAAVDAAHRCVHRTEWGPECVHVCEAAVCAALSAVCDDAYRTCHAQLDLAYAAHLHALRAVTPEQLGIPAALCGPAASALRPAAALLRELPAQLTWRAQLATVADACEETCVLAAALAGSAIGADELVPAFALVLLLARVGQLPSRLLLLADTQADGTLGREGYALATAHAALELLAAAAAAAAAHAATAAAAAAAAARAAGDADARARNANGGGGGVLGLAGAALADPHGAGWRALRAAGGAIPASATASATALGSAAVTLLGYVAASAAPRRPPQRLTGARVLLRASCEDLAMVRGWLTLSTQTLCFAARCGAAHVAGDGDGAGADVDGGDDDDGSCARPCDARERRVLLLDLVSVERIEESTFGGLLESALTFVMHDERRHTMCNFLDRERVRAAVDAQRRALACWSMD</sequence>
<dbReference type="PROSITE" id="PS51257">
    <property type="entry name" value="PROKAR_LIPOPROTEIN"/>
    <property type="match status" value="1"/>
</dbReference>
<gene>
    <name evidence="3" type="ORF">KFE25_000383</name>
</gene>
<protein>
    <recommendedName>
        <fullName evidence="2">VPS9 domain-containing protein</fullName>
    </recommendedName>
</protein>
<dbReference type="Gene3D" id="1.20.1050.80">
    <property type="entry name" value="VPS9 domain"/>
    <property type="match status" value="1"/>
</dbReference>
<dbReference type="PROSITE" id="PS51205">
    <property type="entry name" value="VPS9"/>
    <property type="match status" value="1"/>
</dbReference>